<feature type="region of interest" description="Disordered" evidence="1">
    <location>
        <begin position="134"/>
        <end position="180"/>
    </location>
</feature>
<accession>A0A450WAC3</accession>
<dbReference type="EMBL" id="CAADFN010000005">
    <property type="protein sequence ID" value="VFK14003.1"/>
    <property type="molecule type" value="Genomic_DNA"/>
</dbReference>
<name>A0A450WAC3_9GAMM</name>
<gene>
    <name evidence="2" type="ORF">BECKLFY1418C_GA0070996_100528</name>
</gene>
<proteinExistence type="predicted"/>
<evidence type="ECO:0000256" key="1">
    <source>
        <dbReference type="SAM" id="MobiDB-lite"/>
    </source>
</evidence>
<organism evidence="2">
    <name type="scientific">Candidatus Kentrum sp. LFY</name>
    <dbReference type="NCBI Taxonomy" id="2126342"/>
    <lineage>
        <taxon>Bacteria</taxon>
        <taxon>Pseudomonadati</taxon>
        <taxon>Pseudomonadota</taxon>
        <taxon>Gammaproteobacteria</taxon>
        <taxon>Candidatus Kentrum</taxon>
    </lineage>
</organism>
<protein>
    <submittedName>
        <fullName evidence="2">Uncharacterized protein</fullName>
    </submittedName>
</protein>
<feature type="region of interest" description="Disordered" evidence="1">
    <location>
        <begin position="1"/>
        <end position="49"/>
    </location>
</feature>
<feature type="compositionally biased region" description="Low complexity" evidence="1">
    <location>
        <begin position="169"/>
        <end position="180"/>
    </location>
</feature>
<reference evidence="2" key="1">
    <citation type="submission" date="2019-02" db="EMBL/GenBank/DDBJ databases">
        <authorList>
            <person name="Gruber-Vodicka R. H."/>
            <person name="Seah K. B. B."/>
        </authorList>
    </citation>
    <scope>NUCLEOTIDE SEQUENCE</scope>
    <source>
        <strain evidence="2">BECK_BY7</strain>
    </source>
</reference>
<sequence>MVGTASHEPAHPERGVPNEVEPGPRSSSNATYGAAGCSMPEPKISARSQVPAWERGSGKLQLPKKGSYACAWEPAEIFLIVLSRLFQRRDETLSEHRGYPVPFWHRGFSSAHRNPESAHRLRYRHDIATIWKSQGWSRQPGQIREHRLTQRKKHHERPESKGRGRQDTTIESESITQSTG</sequence>
<evidence type="ECO:0000313" key="2">
    <source>
        <dbReference type="EMBL" id="VFK14003.1"/>
    </source>
</evidence>
<feature type="compositionally biased region" description="Basic and acidic residues" evidence="1">
    <location>
        <begin position="156"/>
        <end position="168"/>
    </location>
</feature>
<dbReference type="AlphaFoldDB" id="A0A450WAC3"/>